<dbReference type="Pfam" id="PF12222">
    <property type="entry name" value="PNGaseA"/>
    <property type="match status" value="1"/>
</dbReference>
<dbReference type="InterPro" id="IPR056948">
    <property type="entry name" value="PNGaseA_N"/>
</dbReference>
<sequence>MPVFLLYLLSLLLLFPPLLSALTPSPQPSHLLRSSSHSNSLSSSSPQQYLDPTFPSLLLPSTPPTFSLPLFSYSFAYTYNLPPFTSSYSPPSSPWSRAVLHLSVSCAGDQYDRIAAVWLDRVELLRTSTAEPTEAGVFWSVRKEVTRYKSLLNNPPNGTVSVMLENIVDDTFTGVYHVNVSLDFYLSEEDESLESKKPADMIIPIAEEKADTGFWFRIHNESHMRFTQFGIPSNTFRAVLEIFVSFHGNDEFWYTNPPDSYIKKNNLTTCRGNAAFREVFVTVDGYYVGSIVPFPVVFTGGINPLWWAPVVALGAFNLPTYTLELTPFLGILLDRKSHEIGVGVTDGISFWLIDANLHIWLDPNSDITSAKVVNQVKETSISRDYSSQSLNGTFEIKAGRTSYFSGWVNSSFGNLTTYVSNEIEFNSLVKFTNNGNNKYVLMNTNQNRLVKISSGEQGDGIISQETYESTYPIQVITKTVPGENDTYTLITSLSHSLYEKQHCESGNEVHASYLIDKQEADGWMLAQDHSVLSGSASTWQRYEYGDEDSVYSRVVQVKDGVILSDNVTEGSALRHFSW</sequence>
<feature type="signal peptide" evidence="1">
    <location>
        <begin position="1"/>
        <end position="21"/>
    </location>
</feature>
<feature type="chain" id="PRO_5043798698" evidence="1">
    <location>
        <begin position="22"/>
        <end position="578"/>
    </location>
</feature>
<organism evidence="3 4">
    <name type="scientific">Rhynchospora pubera</name>
    <dbReference type="NCBI Taxonomy" id="906938"/>
    <lineage>
        <taxon>Eukaryota</taxon>
        <taxon>Viridiplantae</taxon>
        <taxon>Streptophyta</taxon>
        <taxon>Embryophyta</taxon>
        <taxon>Tracheophyta</taxon>
        <taxon>Spermatophyta</taxon>
        <taxon>Magnoliopsida</taxon>
        <taxon>Liliopsida</taxon>
        <taxon>Poales</taxon>
        <taxon>Cyperaceae</taxon>
        <taxon>Cyperoideae</taxon>
        <taxon>Rhynchosporeae</taxon>
        <taxon>Rhynchospora</taxon>
    </lineage>
</organism>
<comment type="caution">
    <text evidence="3">The sequence shown here is derived from an EMBL/GenBank/DDBJ whole genome shotgun (WGS) entry which is preliminary data.</text>
</comment>
<gene>
    <name evidence="3" type="ORF">LUZ62_058452</name>
</gene>
<evidence type="ECO:0000256" key="1">
    <source>
        <dbReference type="SAM" id="SignalP"/>
    </source>
</evidence>
<dbReference type="InterPro" id="IPR021102">
    <property type="entry name" value="PNGase_A"/>
</dbReference>
<dbReference type="PANTHER" id="PTHR31104">
    <property type="entry name" value="PEPTIDE-N4-(N-ACETYL-BETA-GLUCOSAMINYL)ASPARAGINE AMIDASE A PROTEIN"/>
    <property type="match status" value="1"/>
</dbReference>
<keyword evidence="4" id="KW-1185">Reference proteome</keyword>
<dbReference type="AlphaFoldDB" id="A0AAV8E4J6"/>
<evidence type="ECO:0000313" key="4">
    <source>
        <dbReference type="Proteomes" id="UP001140206"/>
    </source>
</evidence>
<reference evidence="3" key="1">
    <citation type="submission" date="2022-08" db="EMBL/GenBank/DDBJ databases">
        <authorList>
            <person name="Marques A."/>
        </authorList>
    </citation>
    <scope>NUCLEOTIDE SEQUENCE</scope>
    <source>
        <strain evidence="3">RhyPub2mFocal</strain>
        <tissue evidence="3">Leaves</tissue>
    </source>
</reference>
<name>A0AAV8E4J6_9POAL</name>
<dbReference type="Proteomes" id="UP001140206">
    <property type="component" value="Chromosome 3"/>
</dbReference>
<protein>
    <submittedName>
        <fullName evidence="3">Peptide-N4-(N-acetyl-beta-glucosaminyl)asparagine amidase A</fullName>
    </submittedName>
</protein>
<keyword evidence="1" id="KW-0732">Signal</keyword>
<evidence type="ECO:0000313" key="3">
    <source>
        <dbReference type="EMBL" id="KAJ4774195.1"/>
    </source>
</evidence>
<proteinExistence type="predicted"/>
<dbReference type="EMBL" id="JAMFTS010000003">
    <property type="protein sequence ID" value="KAJ4774195.1"/>
    <property type="molecule type" value="Genomic_DNA"/>
</dbReference>
<accession>A0AAV8E4J6</accession>
<feature type="domain" description="Peptide N-acetyl-beta-D-glucosaminyl asparaginase amidase A N-terminal" evidence="2">
    <location>
        <begin position="68"/>
        <end position="375"/>
    </location>
</feature>
<evidence type="ECO:0000259" key="2">
    <source>
        <dbReference type="Pfam" id="PF12222"/>
    </source>
</evidence>